<name>A0A815G1A7_ADIRI</name>
<dbReference type="InterPro" id="IPR011990">
    <property type="entry name" value="TPR-like_helical_dom_sf"/>
</dbReference>
<dbReference type="EMBL" id="CAJNOJ010000067">
    <property type="protein sequence ID" value="CAF1019794.1"/>
    <property type="molecule type" value="Genomic_DNA"/>
</dbReference>
<protein>
    <submittedName>
        <fullName evidence="3">Uncharacterized protein</fullName>
    </submittedName>
</protein>
<proteinExistence type="predicted"/>
<keyword evidence="1" id="KW-0472">Membrane</keyword>
<evidence type="ECO:0000313" key="2">
    <source>
        <dbReference type="EMBL" id="CAF1019794.1"/>
    </source>
</evidence>
<dbReference type="Gene3D" id="1.25.40.10">
    <property type="entry name" value="Tetratricopeptide repeat domain"/>
    <property type="match status" value="1"/>
</dbReference>
<dbReference type="Proteomes" id="UP000663852">
    <property type="component" value="Unassembled WGS sequence"/>
</dbReference>
<gene>
    <name evidence="2" type="ORF">EDS130_LOCUS15833</name>
    <name evidence="3" type="ORF">XAT740_LOCUS30514</name>
</gene>
<evidence type="ECO:0000313" key="3">
    <source>
        <dbReference type="EMBL" id="CAF1332629.1"/>
    </source>
</evidence>
<comment type="caution">
    <text evidence="3">The sequence shown here is derived from an EMBL/GenBank/DDBJ whole genome shotgun (WGS) entry which is preliminary data.</text>
</comment>
<keyword evidence="1" id="KW-1133">Transmembrane helix</keyword>
<dbReference type="SUPFAM" id="SSF48452">
    <property type="entry name" value="TPR-like"/>
    <property type="match status" value="1"/>
</dbReference>
<dbReference type="EMBL" id="CAJNOR010002727">
    <property type="protein sequence ID" value="CAF1332629.1"/>
    <property type="molecule type" value="Genomic_DNA"/>
</dbReference>
<dbReference type="OrthoDB" id="10063988at2759"/>
<accession>A0A815G1A7</accession>
<feature type="transmembrane region" description="Helical" evidence="1">
    <location>
        <begin position="901"/>
        <end position="924"/>
    </location>
</feature>
<evidence type="ECO:0000313" key="4">
    <source>
        <dbReference type="Proteomes" id="UP000663828"/>
    </source>
</evidence>
<dbReference type="AlphaFoldDB" id="A0A815G1A7"/>
<reference evidence="3" key="1">
    <citation type="submission" date="2021-02" db="EMBL/GenBank/DDBJ databases">
        <authorList>
            <person name="Nowell W R."/>
        </authorList>
    </citation>
    <scope>NUCLEOTIDE SEQUENCE</scope>
</reference>
<evidence type="ECO:0000256" key="1">
    <source>
        <dbReference type="SAM" id="Phobius"/>
    </source>
</evidence>
<keyword evidence="1" id="KW-0812">Transmembrane</keyword>
<sequence length="993" mass="111804">MGCRQSSSLNPMDRMTYEYILTRIPEHCQREIRKIPVQQFLTVYGKHMNAETHLDQKEYLSAITNESEAIHDLELLLNHQKDHFVFADMYKLLSICYWSTQNIELAFERSLLALNIRLKHTPMDFTEISLHYFRLSLICIVKGIWKEAEECLIKAMNAAQSSNALSQSYIQELEDSLSSLRQRMENNSRQKPLVYSFISDAHENQEDYLRRKTLEELIVRYTDVSALQIDTQEYDRLPIKQTETQIGKEAIQDVLQHFEKFLEEDLFLLKFGSKGGCVSFIAAYFKATQMKTSSLSASVIEAALTMIIDRVNDDGSKDDELYSAIRQSSYILSYTDDDESRSPGVRVFQITLVFNAHFRGSMITWRVINSTTNPLRVEVLQRHAWNYAWWPCTNAQISAGNYTIGSGSLKCMSSCPPNVSTLSSVTVPCTGFNQIEQYVSGEGRFTFQVSPNYRFRAIFTGSAWFALVTGGGDWSIAVEINTYLRPNGRYNQAPIVTMLPIIRLRRFLTYNIKINVADNDFDRYNCIWSNTSDECGGICRSVLNLPASTYLNETSCVLRFTPATVGFYAMAFTVLDYENDTSTVPLSRVPVQFIFNVWDSNITCSTPPIYIGDAPADQCIFVEPGQVITMIIRIRVQCANATLVNVIGVYPTGFTQSPIFTDPYDLTLYNFKVSYSASANQVGQNLFCFAGVDSIGNQGDATCLRFTVQLGSDSRNTLYVNNATHFPTGLVSKYQSSWTILYPSGITYSRPNADAFVRFKLATTNTDFVTYNVLKQPDNVIYHSDRLEIISDITFSTGQQFYISIDSGVFLPIATCLRDSMGITDSTFWTFYTTAEPSTSTTTSTTTTFTTVTIQNRTVPTIRTIPSTLPATTSTKRTTIEFSTTTAISTTIKNISPTSSFPVSTAVGATIGGIIVITLMSLLIHHTVKRYRTNSLIKLEDGEHKTDTDSDTSPQYRLTTRTAAQPASKANDFNVRDIVQLTTAKRQNLIVMN</sequence>
<keyword evidence="4" id="KW-1185">Reference proteome</keyword>
<organism evidence="3 4">
    <name type="scientific">Adineta ricciae</name>
    <name type="common">Rotifer</name>
    <dbReference type="NCBI Taxonomy" id="249248"/>
    <lineage>
        <taxon>Eukaryota</taxon>
        <taxon>Metazoa</taxon>
        <taxon>Spiralia</taxon>
        <taxon>Gnathifera</taxon>
        <taxon>Rotifera</taxon>
        <taxon>Eurotatoria</taxon>
        <taxon>Bdelloidea</taxon>
        <taxon>Adinetida</taxon>
        <taxon>Adinetidae</taxon>
        <taxon>Adineta</taxon>
    </lineage>
</organism>
<dbReference type="Proteomes" id="UP000663828">
    <property type="component" value="Unassembled WGS sequence"/>
</dbReference>